<dbReference type="Proteomes" id="UP000009320">
    <property type="component" value="Unassembled WGS sequence"/>
</dbReference>
<dbReference type="SMART" id="SM00855">
    <property type="entry name" value="PGAM"/>
    <property type="match status" value="1"/>
</dbReference>
<gene>
    <name evidence="4" type="ORF">BN55_03145</name>
</gene>
<evidence type="ECO:0000256" key="1">
    <source>
        <dbReference type="PIRSR" id="PIRSR613078-1"/>
    </source>
</evidence>
<dbReference type="STRING" id="1423758.FC41_GL000316"/>
<protein>
    <submittedName>
        <fullName evidence="4">Phosphoglycerate mutase</fullName>
        <ecNumber evidence="4">5.4.2.1</ecNumber>
    </submittedName>
</protein>
<dbReference type="InterPro" id="IPR050275">
    <property type="entry name" value="PGM_Phosphatase"/>
</dbReference>
<dbReference type="SUPFAM" id="SSF53254">
    <property type="entry name" value="Phosphoglycerate mutase-like"/>
    <property type="match status" value="1"/>
</dbReference>
<dbReference type="PANTHER" id="PTHR48100">
    <property type="entry name" value="BROAD-SPECIFICITY PHOSPHATASE YOR283W-RELATED"/>
    <property type="match status" value="1"/>
</dbReference>
<keyword evidence="5" id="KW-1185">Reference proteome</keyword>
<evidence type="ECO:0000313" key="4">
    <source>
        <dbReference type="EMBL" id="CCI80919.1"/>
    </source>
</evidence>
<feature type="binding site" evidence="2">
    <location>
        <begin position="7"/>
        <end position="14"/>
    </location>
    <ligand>
        <name>substrate</name>
    </ligand>
</feature>
<dbReference type="EMBL" id="CAKE01000001">
    <property type="protein sequence ID" value="CCI80919.1"/>
    <property type="molecule type" value="Genomic_DNA"/>
</dbReference>
<dbReference type="GeneID" id="82846207"/>
<sequence length="221" mass="25241">MKLYFVRHGKTKWNLEGRYQGGSGNSPLLPESYEDIKKLADYLDSKQIKFKAFYASPLQRALTTAVMLRNDMGISVPVIVDERIKEFNLGDLEGMKFVDAEKQYPAQIKAFRYEPDRYDPSTFHGENFDHMIARGKDLINDIVKRYPNKDDNVLLVSHGAALCALTRTLEGYSIADIRKRGGLTNTSLTVLETDDGGKTFQEKLWNETSYLDRKITSRDTI</sequence>
<dbReference type="Gene3D" id="3.40.50.1240">
    <property type="entry name" value="Phosphoglycerate mutase-like"/>
    <property type="match status" value="1"/>
</dbReference>
<feature type="site" description="Transition state stabilizer" evidence="3">
    <location>
        <position position="158"/>
    </location>
</feature>
<dbReference type="GO" id="GO:0016853">
    <property type="term" value="F:isomerase activity"/>
    <property type="evidence" value="ECO:0007669"/>
    <property type="project" value="UniProtKB-KW"/>
</dbReference>
<feature type="active site" description="Proton donor/acceptor" evidence="1">
    <location>
        <position position="86"/>
    </location>
</feature>
<dbReference type="OrthoDB" id="9782128at2"/>
<reference evidence="4 5" key="1">
    <citation type="submission" date="2012-06" db="EMBL/GenBank/DDBJ databases">
        <title>Draft Genome Sequence of Lactobacillus hominis Strain CRBIP 24.179T, isolated from human intestine.</title>
        <authorList>
            <person name="Cousin S."/>
            <person name="Ma L."/>
            <person name="Bizet C."/>
            <person name="Loux V."/>
            <person name="Bouchier C."/>
            <person name="Clermont D."/>
            <person name="Creno S."/>
        </authorList>
    </citation>
    <scope>NUCLEOTIDE SEQUENCE [LARGE SCALE GENOMIC DNA]</scope>
    <source>
        <strain evidence="5">CRBIP 24.179T</strain>
    </source>
</reference>
<dbReference type="RefSeq" id="WP_008469483.1">
    <property type="nucleotide sequence ID" value="NZ_AYZP01000001.1"/>
</dbReference>
<evidence type="ECO:0000256" key="3">
    <source>
        <dbReference type="PIRSR" id="PIRSR613078-3"/>
    </source>
</evidence>
<dbReference type="PANTHER" id="PTHR48100:SF1">
    <property type="entry name" value="HISTIDINE PHOSPHATASE FAMILY PROTEIN-RELATED"/>
    <property type="match status" value="1"/>
</dbReference>
<keyword evidence="4" id="KW-0413">Isomerase</keyword>
<dbReference type="InterPro" id="IPR029033">
    <property type="entry name" value="His_PPase_superfam"/>
</dbReference>
<feature type="active site" description="Tele-phosphohistidine intermediate" evidence="1">
    <location>
        <position position="8"/>
    </location>
</feature>
<proteinExistence type="predicted"/>
<dbReference type="AlphaFoldDB" id="I7L8T2"/>
<dbReference type="eggNOG" id="COG0406">
    <property type="taxonomic scope" value="Bacteria"/>
</dbReference>
<organism evidence="4 5">
    <name type="scientific">Lactobacillus hominis DSM 23910 = CRBIP 24.179</name>
    <dbReference type="NCBI Taxonomy" id="1423758"/>
    <lineage>
        <taxon>Bacteria</taxon>
        <taxon>Bacillati</taxon>
        <taxon>Bacillota</taxon>
        <taxon>Bacilli</taxon>
        <taxon>Lactobacillales</taxon>
        <taxon>Lactobacillaceae</taxon>
        <taxon>Lactobacillus</taxon>
    </lineage>
</organism>
<comment type="caution">
    <text evidence="4">The sequence shown here is derived from an EMBL/GenBank/DDBJ whole genome shotgun (WGS) entry which is preliminary data.</text>
</comment>
<dbReference type="PATRIC" id="fig|1423758.3.peg.319"/>
<name>I7L8T2_9LACO</name>
<evidence type="ECO:0000313" key="5">
    <source>
        <dbReference type="Proteomes" id="UP000009320"/>
    </source>
</evidence>
<dbReference type="Pfam" id="PF00300">
    <property type="entry name" value="His_Phos_1"/>
    <property type="match status" value="1"/>
</dbReference>
<dbReference type="CDD" id="cd07067">
    <property type="entry name" value="HP_PGM_like"/>
    <property type="match status" value="1"/>
</dbReference>
<dbReference type="InterPro" id="IPR013078">
    <property type="entry name" value="His_Pase_superF_clade-1"/>
</dbReference>
<feature type="binding site" evidence="2">
    <location>
        <position position="60"/>
    </location>
    <ligand>
        <name>substrate</name>
    </ligand>
</feature>
<evidence type="ECO:0000256" key="2">
    <source>
        <dbReference type="PIRSR" id="PIRSR613078-2"/>
    </source>
</evidence>
<dbReference type="GO" id="GO:0005737">
    <property type="term" value="C:cytoplasm"/>
    <property type="evidence" value="ECO:0007669"/>
    <property type="project" value="TreeGrafter"/>
</dbReference>
<accession>I7L8T2</accession>
<dbReference type="GO" id="GO:0016791">
    <property type="term" value="F:phosphatase activity"/>
    <property type="evidence" value="ECO:0007669"/>
    <property type="project" value="TreeGrafter"/>
</dbReference>
<dbReference type="EC" id="5.4.2.1" evidence="4"/>